<dbReference type="SUPFAM" id="SSF53756">
    <property type="entry name" value="UDP-Glycosyltransferase/glycogen phosphorylase"/>
    <property type="match status" value="1"/>
</dbReference>
<accession>A0A8J2WY04</accession>
<proteinExistence type="predicted"/>
<name>A0A8J2WY04_9STRA</name>
<evidence type="ECO:0000313" key="1">
    <source>
        <dbReference type="EMBL" id="CAH0372039.1"/>
    </source>
</evidence>
<dbReference type="AlphaFoldDB" id="A0A8J2WY04"/>
<reference evidence="1" key="1">
    <citation type="submission" date="2021-11" db="EMBL/GenBank/DDBJ databases">
        <authorList>
            <consortium name="Genoscope - CEA"/>
            <person name="William W."/>
        </authorList>
    </citation>
    <scope>NUCLEOTIDE SEQUENCE</scope>
</reference>
<gene>
    <name evidence="1" type="ORF">PECAL_3P20130</name>
</gene>
<dbReference type="PANTHER" id="PTHR12526">
    <property type="entry name" value="GLYCOSYLTRANSFERASE"/>
    <property type="match status" value="1"/>
</dbReference>
<comment type="caution">
    <text evidence="1">The sequence shown here is derived from an EMBL/GenBank/DDBJ whole genome shotgun (WGS) entry which is preliminary data.</text>
</comment>
<keyword evidence="2" id="KW-1185">Reference proteome</keyword>
<dbReference type="EMBL" id="CAKKNE010000003">
    <property type="protein sequence ID" value="CAH0372039.1"/>
    <property type="molecule type" value="Genomic_DNA"/>
</dbReference>
<dbReference type="OrthoDB" id="512920at2759"/>
<dbReference type="Proteomes" id="UP000789595">
    <property type="component" value="Unassembled WGS sequence"/>
</dbReference>
<sequence>MTPSLRRLVTLACCAAAAKKPPPKRVALVSFAAPWDYGPYAHQLRELAEHWLSTHHVVWIGLSGTVDRIQYGAPKISPLVGYRGAGMSKDPVKKVSKLNRIFEKEKIDFAITLCDLNNVGGDEAFVIPTIAWFPSHTGELDLASAHALRAYDAVAALSPSDARSIGRELPSKRVARIPHVVDGRKHVSTDDRALLRKKWNVPTDAFVPVMSFGNYASDDRKGVDVAALAYSDFCRSYQQPSYLYIRAVTINASIGHRMAASLPVESMFRAAGVPSGRYVVDTVERDYAESLEVVALADVLLHPSRSEGFGMLVLEAQHIGVPVITTRRGAMKDYTMHGVSVKPVQREWLNIGYVATPDVHGVAEALRGVANGTCCDANGEKQRAIDVVTNSMSRTSVGWAFDDLVDTISRRPLLPSVLRYGSTSCSVIQEQDHEWVVIADRQHVLDAHALSTAIEDLNSRDAPPLVVVKTLELFDKVASPFDADSLLNVRPVALARAGELKRAMEQAASFMDRAVDEAVRGLIKRASAQDILLDVVAARRWVDPINNPNWNARPAGL</sequence>
<evidence type="ECO:0008006" key="3">
    <source>
        <dbReference type="Google" id="ProtNLM"/>
    </source>
</evidence>
<organism evidence="1 2">
    <name type="scientific">Pelagomonas calceolata</name>
    <dbReference type="NCBI Taxonomy" id="35677"/>
    <lineage>
        <taxon>Eukaryota</taxon>
        <taxon>Sar</taxon>
        <taxon>Stramenopiles</taxon>
        <taxon>Ochrophyta</taxon>
        <taxon>Pelagophyceae</taxon>
        <taxon>Pelagomonadales</taxon>
        <taxon>Pelagomonadaceae</taxon>
        <taxon>Pelagomonas</taxon>
    </lineage>
</organism>
<protein>
    <recommendedName>
        <fullName evidence="3">Glycosyl transferase family 1 domain-containing protein</fullName>
    </recommendedName>
</protein>
<evidence type="ECO:0000313" key="2">
    <source>
        <dbReference type="Proteomes" id="UP000789595"/>
    </source>
</evidence>
<dbReference type="Gene3D" id="3.40.50.2000">
    <property type="entry name" value="Glycogen Phosphorylase B"/>
    <property type="match status" value="1"/>
</dbReference>
<dbReference type="Pfam" id="PF20706">
    <property type="entry name" value="GT4-conflict"/>
    <property type="match status" value="1"/>
</dbReference>